<dbReference type="PANTHER" id="PTHR35357">
    <property type="entry name" value="OS02G0537100 PROTEIN"/>
    <property type="match status" value="1"/>
</dbReference>
<dbReference type="OrthoDB" id="1899334at2759"/>
<dbReference type="SMART" id="SM00856">
    <property type="entry name" value="PMEI"/>
    <property type="match status" value="1"/>
</dbReference>
<evidence type="ECO:0000313" key="4">
    <source>
        <dbReference type="Proteomes" id="UP000235220"/>
    </source>
</evidence>
<protein>
    <submittedName>
        <fullName evidence="5">Invertase inhibitor</fullName>
    </submittedName>
</protein>
<dbReference type="GO" id="GO:0009827">
    <property type="term" value="P:plant-type cell wall modification"/>
    <property type="evidence" value="ECO:0000318"/>
    <property type="project" value="GO_Central"/>
</dbReference>
<evidence type="ECO:0000256" key="1">
    <source>
        <dbReference type="ARBA" id="ARBA00022729"/>
    </source>
</evidence>
<organism evidence="4 5">
    <name type="scientific">Juglans regia</name>
    <name type="common">English walnut</name>
    <dbReference type="NCBI Taxonomy" id="51240"/>
    <lineage>
        <taxon>Eukaryota</taxon>
        <taxon>Viridiplantae</taxon>
        <taxon>Streptophyta</taxon>
        <taxon>Embryophyta</taxon>
        <taxon>Tracheophyta</taxon>
        <taxon>Spermatophyta</taxon>
        <taxon>Magnoliopsida</taxon>
        <taxon>eudicotyledons</taxon>
        <taxon>Gunneridae</taxon>
        <taxon>Pentapetalae</taxon>
        <taxon>rosids</taxon>
        <taxon>fabids</taxon>
        <taxon>Fagales</taxon>
        <taxon>Juglandaceae</taxon>
        <taxon>Juglans</taxon>
    </lineage>
</organism>
<dbReference type="NCBIfam" id="TIGR01614">
    <property type="entry name" value="PME_inhib"/>
    <property type="match status" value="1"/>
</dbReference>
<dbReference type="Proteomes" id="UP000235220">
    <property type="component" value="Chromosome 11"/>
</dbReference>
<accession>A0A2I4DHX6</accession>
<dbReference type="RefSeq" id="XP_018815938.1">
    <property type="nucleotide sequence ID" value="XM_018960393.2"/>
</dbReference>
<proteinExistence type="inferred from homology"/>
<dbReference type="GeneID" id="108987467"/>
<gene>
    <name evidence="5" type="primary">LOC108987467</name>
</gene>
<dbReference type="InterPro" id="IPR035513">
    <property type="entry name" value="Invertase/methylesterase_inhib"/>
</dbReference>
<dbReference type="CDD" id="cd15801">
    <property type="entry name" value="PMEI-like_1"/>
    <property type="match status" value="1"/>
</dbReference>
<keyword evidence="2" id="KW-1015">Disulfide bond</keyword>
<dbReference type="AlphaFoldDB" id="A0A2I4DHX6"/>
<evidence type="ECO:0000256" key="3">
    <source>
        <dbReference type="ARBA" id="ARBA00038471"/>
    </source>
</evidence>
<dbReference type="GO" id="GO:0009505">
    <property type="term" value="C:plant-type cell wall"/>
    <property type="evidence" value="ECO:0000318"/>
    <property type="project" value="GO_Central"/>
</dbReference>
<dbReference type="PANTHER" id="PTHR35357:SF8">
    <property type="entry name" value="OS01G0111000 PROTEIN"/>
    <property type="match status" value="1"/>
</dbReference>
<sequence>MKTISKLFFLLFFTLWLHKILAAHGEIPDLIPIACDRTLHKDLCRNNLESDPESIEAVDVHGLTVVAIKQAATNATNIRDYITKLDEGTSDEVVHQCLSDCFQNYEDAIDQLDDSLNALESKRYDDVVTWVTAAMNDALTCDEGFKDQGRQSPLANLRNLFDPLCSIVLSLTNQLKQ</sequence>
<dbReference type="STRING" id="51240.A0A2I4DHX6"/>
<dbReference type="SUPFAM" id="SSF101148">
    <property type="entry name" value="Plant invertase/pectin methylesterase inhibitor"/>
    <property type="match status" value="1"/>
</dbReference>
<comment type="similarity">
    <text evidence="3">Belongs to the PMEI family.</text>
</comment>
<dbReference type="GO" id="GO:0004857">
    <property type="term" value="F:enzyme inhibitor activity"/>
    <property type="evidence" value="ECO:0000318"/>
    <property type="project" value="GO_Central"/>
</dbReference>
<dbReference type="Gramene" id="Jr11_03540_p1">
    <property type="protein sequence ID" value="cds.Jr11_03540_p1"/>
    <property type="gene ID" value="Jr11_03540"/>
</dbReference>
<dbReference type="Gene3D" id="1.20.140.40">
    <property type="entry name" value="Invertase/pectin methylesterase inhibitor family protein"/>
    <property type="match status" value="1"/>
</dbReference>
<name>A0A2I4DHX6_JUGRE</name>
<dbReference type="Pfam" id="PF04043">
    <property type="entry name" value="PMEI"/>
    <property type="match status" value="1"/>
</dbReference>
<evidence type="ECO:0000313" key="5">
    <source>
        <dbReference type="RefSeq" id="XP_018815938.1"/>
    </source>
</evidence>
<keyword evidence="4" id="KW-1185">Reference proteome</keyword>
<keyword evidence="1" id="KW-0732">Signal</keyword>
<dbReference type="KEGG" id="jre:108987467"/>
<dbReference type="InterPro" id="IPR006501">
    <property type="entry name" value="Pectinesterase_inhib_dom"/>
</dbReference>
<dbReference type="FunCoup" id="A0A2I4DHX6">
    <property type="interactions" value="95"/>
</dbReference>
<reference evidence="5" key="1">
    <citation type="submission" date="2025-08" db="UniProtKB">
        <authorList>
            <consortium name="RefSeq"/>
        </authorList>
    </citation>
    <scope>IDENTIFICATION</scope>
    <source>
        <tissue evidence="5">Leaves</tissue>
    </source>
</reference>
<evidence type="ECO:0000256" key="2">
    <source>
        <dbReference type="ARBA" id="ARBA00023157"/>
    </source>
</evidence>